<evidence type="ECO:0000313" key="8">
    <source>
        <dbReference type="EnsemblMetazoa" id="XP_022646510"/>
    </source>
</evidence>
<dbReference type="OMA" id="LDIPQYY"/>
<dbReference type="Gene3D" id="1.10.1450.10">
    <property type="entry name" value="Tetraspanin"/>
    <property type="match status" value="1"/>
</dbReference>
<feature type="transmembrane region" description="Helical" evidence="7">
    <location>
        <begin position="54"/>
        <end position="78"/>
    </location>
</feature>
<dbReference type="PIRSF" id="PIRSF002419">
    <property type="entry name" value="Tetraspanin"/>
    <property type="match status" value="1"/>
</dbReference>
<reference evidence="8" key="1">
    <citation type="submission" date="2021-01" db="UniProtKB">
        <authorList>
            <consortium name="EnsemblMetazoa"/>
        </authorList>
    </citation>
    <scope>IDENTIFICATION</scope>
</reference>
<feature type="transmembrane region" description="Helical" evidence="7">
    <location>
        <begin position="84"/>
        <end position="106"/>
    </location>
</feature>
<feature type="disulfide bond" evidence="6">
    <location>
        <begin position="149"/>
        <end position="168"/>
    </location>
</feature>
<dbReference type="InterPro" id="IPR000301">
    <property type="entry name" value="Tetraspanin_animals"/>
</dbReference>
<keyword evidence="6" id="KW-1015">Disulfide bond</keyword>
<feature type="transmembrane region" description="Helical" evidence="7">
    <location>
        <begin position="6"/>
        <end position="33"/>
    </location>
</feature>
<evidence type="ECO:0000313" key="9">
    <source>
        <dbReference type="Proteomes" id="UP000594260"/>
    </source>
</evidence>
<sequence>MNKGTLALKMVAFGINLVIWLLGLVLLFVGVWVRSDPNFWEFQNNLPLENYYTACYLCIYAGALMLVISFMGCVGTFIDSPCILWTYMGFSGWFIVIECIIAGLVWQIPSGEAIRDDMEQEIKKRLLSIHENPDARRFMDLLQIHVECCGAVSKNDYTDNSLTIPQSCSNYRTNNVHIYGCGENLRVTLQRTGASLGGVSMALVFVQLISLSVNFLLLVNLQEEYGPKIY</sequence>
<dbReference type="FunCoup" id="A0A7M7J503">
    <property type="interactions" value="1"/>
</dbReference>
<dbReference type="RefSeq" id="XP_022646510.1">
    <property type="nucleotide sequence ID" value="XM_022790775.1"/>
</dbReference>
<keyword evidence="9" id="KW-1185">Reference proteome</keyword>
<evidence type="ECO:0000256" key="5">
    <source>
        <dbReference type="ARBA" id="ARBA00023136"/>
    </source>
</evidence>
<evidence type="ECO:0000256" key="7">
    <source>
        <dbReference type="RuleBase" id="RU361218"/>
    </source>
</evidence>
<evidence type="ECO:0000256" key="1">
    <source>
        <dbReference type="ARBA" id="ARBA00004141"/>
    </source>
</evidence>
<evidence type="ECO:0000256" key="2">
    <source>
        <dbReference type="ARBA" id="ARBA00006840"/>
    </source>
</evidence>
<dbReference type="PANTHER" id="PTHR19282:SF551">
    <property type="entry name" value="RE08073P-RELATED"/>
    <property type="match status" value="1"/>
</dbReference>
<dbReference type="KEGG" id="vde:111244110"/>
<dbReference type="PANTHER" id="PTHR19282">
    <property type="entry name" value="TETRASPANIN"/>
    <property type="match status" value="1"/>
</dbReference>
<evidence type="ECO:0000256" key="3">
    <source>
        <dbReference type="ARBA" id="ARBA00022692"/>
    </source>
</evidence>
<organism evidence="8 9">
    <name type="scientific">Varroa destructor</name>
    <name type="common">Honeybee mite</name>
    <dbReference type="NCBI Taxonomy" id="109461"/>
    <lineage>
        <taxon>Eukaryota</taxon>
        <taxon>Metazoa</taxon>
        <taxon>Ecdysozoa</taxon>
        <taxon>Arthropoda</taxon>
        <taxon>Chelicerata</taxon>
        <taxon>Arachnida</taxon>
        <taxon>Acari</taxon>
        <taxon>Parasitiformes</taxon>
        <taxon>Mesostigmata</taxon>
        <taxon>Gamasina</taxon>
        <taxon>Dermanyssoidea</taxon>
        <taxon>Varroidae</taxon>
        <taxon>Varroa</taxon>
    </lineage>
</organism>
<keyword evidence="4 7" id="KW-1133">Transmembrane helix</keyword>
<dbReference type="GeneID" id="111244110"/>
<dbReference type="InterPro" id="IPR018499">
    <property type="entry name" value="Tetraspanin/Peripherin"/>
</dbReference>
<accession>A0A7M7J503</accession>
<dbReference type="InterPro" id="IPR008952">
    <property type="entry name" value="Tetraspanin_EC2_sf"/>
</dbReference>
<dbReference type="CDD" id="cd03127">
    <property type="entry name" value="tetraspanin_LEL"/>
    <property type="match status" value="1"/>
</dbReference>
<feature type="disulfide bond" evidence="6">
    <location>
        <begin position="148"/>
        <end position="181"/>
    </location>
</feature>
<proteinExistence type="inferred from homology"/>
<dbReference type="PRINTS" id="PR00259">
    <property type="entry name" value="TMFOUR"/>
</dbReference>
<evidence type="ECO:0000256" key="4">
    <source>
        <dbReference type="ARBA" id="ARBA00022989"/>
    </source>
</evidence>
<dbReference type="GO" id="GO:0005886">
    <property type="term" value="C:plasma membrane"/>
    <property type="evidence" value="ECO:0007669"/>
    <property type="project" value="TreeGrafter"/>
</dbReference>
<dbReference type="InParanoid" id="A0A7M7J503"/>
<dbReference type="Pfam" id="PF00335">
    <property type="entry name" value="Tetraspanin"/>
    <property type="match status" value="1"/>
</dbReference>
<name>A0A7M7J503_VARDE</name>
<dbReference type="EnsemblMetazoa" id="XM_022790775">
    <property type="protein sequence ID" value="XP_022646510"/>
    <property type="gene ID" value="LOC111244110"/>
</dbReference>
<dbReference type="Proteomes" id="UP000594260">
    <property type="component" value="Unplaced"/>
</dbReference>
<dbReference type="SUPFAM" id="SSF48652">
    <property type="entry name" value="Tetraspanin"/>
    <property type="match status" value="1"/>
</dbReference>
<feature type="transmembrane region" description="Helical" evidence="7">
    <location>
        <begin position="196"/>
        <end position="219"/>
    </location>
</feature>
<dbReference type="AlphaFoldDB" id="A0A7M7J503"/>
<protein>
    <recommendedName>
        <fullName evidence="7">Tetraspanin</fullName>
    </recommendedName>
</protein>
<comment type="subcellular location">
    <subcellularLocation>
        <location evidence="1 7">Membrane</location>
        <topology evidence="1 7">Multi-pass membrane protein</topology>
    </subcellularLocation>
</comment>
<comment type="similarity">
    <text evidence="2 7">Belongs to the tetraspanin (TM4SF) family.</text>
</comment>
<evidence type="ECO:0000256" key="6">
    <source>
        <dbReference type="PIRSR" id="PIRSR002419-1"/>
    </source>
</evidence>
<keyword evidence="3 7" id="KW-0812">Transmembrane</keyword>
<keyword evidence="5 7" id="KW-0472">Membrane</keyword>
<dbReference type="OrthoDB" id="10051670at2759"/>